<dbReference type="AlphaFoldDB" id="A0A2G1WBH2"/>
<comment type="caution">
    <text evidence="3">The sequence shown here is derived from an EMBL/GenBank/DDBJ whole genome shotgun (WGS) entry which is preliminary data.</text>
</comment>
<evidence type="ECO:0000256" key="2">
    <source>
        <dbReference type="SAM" id="Phobius"/>
    </source>
</evidence>
<evidence type="ECO:0000313" key="4">
    <source>
        <dbReference type="Proteomes" id="UP000225740"/>
    </source>
</evidence>
<feature type="transmembrane region" description="Helical" evidence="2">
    <location>
        <begin position="27"/>
        <end position="52"/>
    </location>
</feature>
<sequence>MSNAPHSPYTQPVPNSPSSGGSSKNTVIIVAIVSVTMLLMCGGVLGLGYYAVERLAKEINAVNYDYMIDDEETPEALMFALSENDTLREEVGVIESIEFAEEHNADNAIYAENYFYRVIGTDGEAVIRAELSEKEDVWFNRVDWIPDETDLYARVELETIPVPFDSTMAHSTYRLLKDNETIQDKVGTINYVGYEWEMTDEYTDAEAASYVFVVRGDAGETNVRVMFNDYDYVTVERIELMEDPENPVLLFGEPEVGLEMEKSEPSPINQDLAESEAEVADPDSSENTEAGE</sequence>
<dbReference type="EMBL" id="NIZW01000002">
    <property type="protein sequence ID" value="PHQ36385.1"/>
    <property type="molecule type" value="Genomic_DNA"/>
</dbReference>
<organism evidence="3 4">
    <name type="scientific">Rhodopirellula bahusiensis</name>
    <dbReference type="NCBI Taxonomy" id="2014065"/>
    <lineage>
        <taxon>Bacteria</taxon>
        <taxon>Pseudomonadati</taxon>
        <taxon>Planctomycetota</taxon>
        <taxon>Planctomycetia</taxon>
        <taxon>Pirellulales</taxon>
        <taxon>Pirellulaceae</taxon>
        <taxon>Rhodopirellula</taxon>
    </lineage>
</organism>
<feature type="compositionally biased region" description="Acidic residues" evidence="1">
    <location>
        <begin position="273"/>
        <end position="292"/>
    </location>
</feature>
<dbReference type="OrthoDB" id="265541at2"/>
<accession>A0A2G1WBH2</accession>
<dbReference type="GeneID" id="90607231"/>
<keyword evidence="2" id="KW-0472">Membrane</keyword>
<gene>
    <name evidence="3" type="ORF">CEE69_02990</name>
</gene>
<feature type="compositionally biased region" description="Polar residues" evidence="1">
    <location>
        <begin position="1"/>
        <end position="13"/>
    </location>
</feature>
<proteinExistence type="predicted"/>
<keyword evidence="2" id="KW-0812">Transmembrane</keyword>
<name>A0A2G1WBH2_9BACT</name>
<protein>
    <submittedName>
        <fullName evidence="3">Uncharacterized protein</fullName>
    </submittedName>
</protein>
<dbReference type="RefSeq" id="WP_099259286.1">
    <property type="nucleotide sequence ID" value="NZ_NIZW01000002.1"/>
</dbReference>
<keyword evidence="2" id="KW-1133">Transmembrane helix</keyword>
<feature type="region of interest" description="Disordered" evidence="1">
    <location>
        <begin position="256"/>
        <end position="292"/>
    </location>
</feature>
<feature type="region of interest" description="Disordered" evidence="1">
    <location>
        <begin position="1"/>
        <end position="22"/>
    </location>
</feature>
<evidence type="ECO:0000313" key="3">
    <source>
        <dbReference type="EMBL" id="PHQ36385.1"/>
    </source>
</evidence>
<keyword evidence="4" id="KW-1185">Reference proteome</keyword>
<reference evidence="3 4" key="1">
    <citation type="submission" date="2017-06" db="EMBL/GenBank/DDBJ databases">
        <title>Description of Rhodopirellula bahusiensis sp. nov.</title>
        <authorList>
            <person name="Kizina J."/>
            <person name="Harder J."/>
        </authorList>
    </citation>
    <scope>NUCLEOTIDE SEQUENCE [LARGE SCALE GENOMIC DNA]</scope>
    <source>
        <strain evidence="3 4">SWK21</strain>
    </source>
</reference>
<evidence type="ECO:0000256" key="1">
    <source>
        <dbReference type="SAM" id="MobiDB-lite"/>
    </source>
</evidence>
<dbReference type="Proteomes" id="UP000225740">
    <property type="component" value="Unassembled WGS sequence"/>
</dbReference>